<dbReference type="EMBL" id="BGZK01000618">
    <property type="protein sequence ID" value="GBP53208.1"/>
    <property type="molecule type" value="Genomic_DNA"/>
</dbReference>
<reference evidence="1 2" key="1">
    <citation type="journal article" date="2019" name="Commun. Biol.">
        <title>The bagworm genome reveals a unique fibroin gene that provides high tensile strength.</title>
        <authorList>
            <person name="Kono N."/>
            <person name="Nakamura H."/>
            <person name="Ohtoshi R."/>
            <person name="Tomita M."/>
            <person name="Numata K."/>
            <person name="Arakawa K."/>
        </authorList>
    </citation>
    <scope>NUCLEOTIDE SEQUENCE [LARGE SCALE GENOMIC DNA]</scope>
</reference>
<gene>
    <name evidence="1" type="ORF">EVAR_8985_1</name>
</gene>
<protein>
    <submittedName>
        <fullName evidence="1">Uncharacterized protein</fullName>
    </submittedName>
</protein>
<name>A0A4C1WP94_EUMVA</name>
<sequence>MGGLSNRRSLASPRRPLNALMDLPRFQRGKKAMVLVLASNVSSAPVPRVLAALVSVDTTGLELPTDFLAGTGDGGGAMQIVINIHTDSAGNIEISTN</sequence>
<dbReference type="Proteomes" id="UP000299102">
    <property type="component" value="Unassembled WGS sequence"/>
</dbReference>
<comment type="caution">
    <text evidence="1">The sequence shown here is derived from an EMBL/GenBank/DDBJ whole genome shotgun (WGS) entry which is preliminary data.</text>
</comment>
<dbReference type="AlphaFoldDB" id="A0A4C1WP94"/>
<evidence type="ECO:0000313" key="2">
    <source>
        <dbReference type="Proteomes" id="UP000299102"/>
    </source>
</evidence>
<evidence type="ECO:0000313" key="1">
    <source>
        <dbReference type="EMBL" id="GBP53208.1"/>
    </source>
</evidence>
<accession>A0A4C1WP94</accession>
<proteinExistence type="predicted"/>
<dbReference type="OrthoDB" id="7420095at2759"/>
<keyword evidence="2" id="KW-1185">Reference proteome</keyword>
<organism evidence="1 2">
    <name type="scientific">Eumeta variegata</name>
    <name type="common">Bagworm moth</name>
    <name type="synonym">Eumeta japonica</name>
    <dbReference type="NCBI Taxonomy" id="151549"/>
    <lineage>
        <taxon>Eukaryota</taxon>
        <taxon>Metazoa</taxon>
        <taxon>Ecdysozoa</taxon>
        <taxon>Arthropoda</taxon>
        <taxon>Hexapoda</taxon>
        <taxon>Insecta</taxon>
        <taxon>Pterygota</taxon>
        <taxon>Neoptera</taxon>
        <taxon>Endopterygota</taxon>
        <taxon>Lepidoptera</taxon>
        <taxon>Glossata</taxon>
        <taxon>Ditrysia</taxon>
        <taxon>Tineoidea</taxon>
        <taxon>Psychidae</taxon>
        <taxon>Oiketicinae</taxon>
        <taxon>Eumeta</taxon>
    </lineage>
</organism>